<gene>
    <name evidence="2" type="ORF">FJZ00_04535</name>
</gene>
<dbReference type="Gene3D" id="2.60.40.10">
    <property type="entry name" value="Immunoglobulins"/>
    <property type="match status" value="2"/>
</dbReference>
<dbReference type="PROSITE" id="PS51257">
    <property type="entry name" value="PROKAR_LIPOPROTEIN"/>
    <property type="match status" value="1"/>
</dbReference>
<keyword evidence="1" id="KW-0732">Signal</keyword>
<protein>
    <recommendedName>
        <fullName evidence="4">Fibronectin type-III domain-containing protein</fullName>
    </recommendedName>
</protein>
<dbReference type="AlphaFoldDB" id="A0A937X571"/>
<evidence type="ECO:0000313" key="3">
    <source>
        <dbReference type="Proteomes" id="UP000703893"/>
    </source>
</evidence>
<evidence type="ECO:0000256" key="1">
    <source>
        <dbReference type="SAM" id="SignalP"/>
    </source>
</evidence>
<dbReference type="Proteomes" id="UP000703893">
    <property type="component" value="Unassembled WGS sequence"/>
</dbReference>
<organism evidence="2 3">
    <name type="scientific">Candidatus Tanganyikabacteria bacterium</name>
    <dbReference type="NCBI Taxonomy" id="2961651"/>
    <lineage>
        <taxon>Bacteria</taxon>
        <taxon>Bacillati</taxon>
        <taxon>Candidatus Sericytochromatia</taxon>
        <taxon>Candidatus Tanganyikabacteria</taxon>
    </lineage>
</organism>
<evidence type="ECO:0000313" key="2">
    <source>
        <dbReference type="EMBL" id="MBM3274394.1"/>
    </source>
</evidence>
<evidence type="ECO:0008006" key="4">
    <source>
        <dbReference type="Google" id="ProtNLM"/>
    </source>
</evidence>
<name>A0A937X571_9BACT</name>
<comment type="caution">
    <text evidence="2">The sequence shown here is derived from an EMBL/GenBank/DDBJ whole genome shotgun (WGS) entry which is preliminary data.</text>
</comment>
<reference evidence="2 3" key="1">
    <citation type="submission" date="2019-03" db="EMBL/GenBank/DDBJ databases">
        <title>Lake Tanganyika Metagenome-Assembled Genomes (MAGs).</title>
        <authorList>
            <person name="Tran P."/>
        </authorList>
    </citation>
    <scope>NUCLEOTIDE SEQUENCE [LARGE SCALE GENOMIC DNA]</scope>
    <source>
        <strain evidence="2">K_DeepCast_65m_m2_236</strain>
    </source>
</reference>
<feature type="signal peptide" evidence="1">
    <location>
        <begin position="1"/>
        <end position="20"/>
    </location>
</feature>
<sequence>MKRLSICSRLLVIGSLAALAGCPSQTGVNSGPTTLTLNALAITAKDPKVPDTWLPKVYLSWNEVPATSKYELNLTGSTVPLQSTSATSFTHTPNDGVKEGRSYTYTVRALDANNQQKIASSAVTTEVLAHSIGAVPSVSVTPATGDKVTSTTPTISWSEVTGATGYWVKVVRIGDTETTVYAALVQGTSVKLGEWPLETVKWLQFDQSGKDATLTGGKNYKVNVQALATKKTNLAEAREVDVADESTKLFSVGN</sequence>
<proteinExistence type="predicted"/>
<dbReference type="InterPro" id="IPR013783">
    <property type="entry name" value="Ig-like_fold"/>
</dbReference>
<dbReference type="EMBL" id="VGJX01000201">
    <property type="protein sequence ID" value="MBM3274394.1"/>
    <property type="molecule type" value="Genomic_DNA"/>
</dbReference>
<feature type="chain" id="PRO_5037207930" description="Fibronectin type-III domain-containing protein" evidence="1">
    <location>
        <begin position="21"/>
        <end position="254"/>
    </location>
</feature>
<accession>A0A937X571</accession>